<dbReference type="GO" id="GO:0008104">
    <property type="term" value="P:intracellular protein localization"/>
    <property type="evidence" value="ECO:0000318"/>
    <property type="project" value="GO_Central"/>
</dbReference>
<dbReference type="InterPro" id="IPR000308">
    <property type="entry name" value="14-3-3"/>
</dbReference>
<accession>A0A0K9PZQ2</accession>
<dbReference type="AlphaFoldDB" id="A0A0K9PZQ2"/>
<dbReference type="PRINTS" id="PR00305">
    <property type="entry name" value="1433ZETA"/>
</dbReference>
<dbReference type="SUPFAM" id="SSF48445">
    <property type="entry name" value="14-3-3 protein"/>
    <property type="match status" value="1"/>
</dbReference>
<protein>
    <submittedName>
        <fullName evidence="3">GF14 protein</fullName>
    </submittedName>
</protein>
<name>A0A0K9PZQ2_ZOSMR</name>
<dbReference type="GO" id="GO:0007165">
    <property type="term" value="P:signal transduction"/>
    <property type="evidence" value="ECO:0000318"/>
    <property type="project" value="GO_Central"/>
</dbReference>
<evidence type="ECO:0000259" key="2">
    <source>
        <dbReference type="SMART" id="SM00101"/>
    </source>
</evidence>
<comment type="similarity">
    <text evidence="1">Belongs to the 14-3-3 family.</text>
</comment>
<evidence type="ECO:0000313" key="4">
    <source>
        <dbReference type="Proteomes" id="UP000036987"/>
    </source>
</evidence>
<dbReference type="SMART" id="SM00101">
    <property type="entry name" value="14_3_3"/>
    <property type="match status" value="1"/>
</dbReference>
<gene>
    <name evidence="3" type="ORF">ZOSMA_142G00110</name>
</gene>
<dbReference type="Pfam" id="PF00244">
    <property type="entry name" value="14-3-3"/>
    <property type="match status" value="1"/>
</dbReference>
<dbReference type="InterPro" id="IPR023410">
    <property type="entry name" value="14-3-3_domain"/>
</dbReference>
<dbReference type="STRING" id="29655.A0A0K9PZQ2"/>
<dbReference type="Gene3D" id="1.20.190.20">
    <property type="entry name" value="14-3-3 domain"/>
    <property type="match status" value="1"/>
</dbReference>
<dbReference type="OrthoDB" id="10260625at2759"/>
<evidence type="ECO:0000313" key="3">
    <source>
        <dbReference type="EMBL" id="KMZ73712.1"/>
    </source>
</evidence>
<dbReference type="GO" id="GO:0005737">
    <property type="term" value="C:cytoplasm"/>
    <property type="evidence" value="ECO:0000318"/>
    <property type="project" value="GO_Central"/>
</dbReference>
<dbReference type="InterPro" id="IPR036815">
    <property type="entry name" value="14-3-3_dom_sf"/>
</dbReference>
<proteinExistence type="inferred from homology"/>
<dbReference type="Proteomes" id="UP000036987">
    <property type="component" value="Unassembled WGS sequence"/>
</dbReference>
<feature type="domain" description="14-3-3" evidence="2">
    <location>
        <begin position="1"/>
        <end position="194"/>
    </location>
</feature>
<dbReference type="PANTHER" id="PTHR18860">
    <property type="entry name" value="14-3-3 PROTEIN"/>
    <property type="match status" value="1"/>
</dbReference>
<comment type="caution">
    <text evidence="3">The sequence shown here is derived from an EMBL/GenBank/DDBJ whole genome shotgun (WGS) entry which is preliminary data.</text>
</comment>
<keyword evidence="4" id="KW-1185">Reference proteome</keyword>
<dbReference type="EMBL" id="LFYR01000543">
    <property type="protein sequence ID" value="KMZ73712.1"/>
    <property type="molecule type" value="Genomic_DNA"/>
</dbReference>
<evidence type="ECO:0000256" key="1">
    <source>
        <dbReference type="ARBA" id="ARBA00006141"/>
    </source>
</evidence>
<sequence>MICAKRASWKIVSSIEYKEESRGNENLLSLIRNYRVKIESDLTSICNSILNLLDTKLVPLATASEYKVFYYKMKGDYYRYLAEFRVGTERRTAAENALYAYKFAQDIAVDFHPTDPTRLGLTLNFSVFFFEILNAPERALSLARQAFDNALAKIDDLGEDYKDSTTTLELIKDNIAFWTYTAREEAEGSDEIKQ</sequence>
<reference evidence="4" key="1">
    <citation type="journal article" date="2016" name="Nature">
        <title>The genome of the seagrass Zostera marina reveals angiosperm adaptation to the sea.</title>
        <authorList>
            <person name="Olsen J.L."/>
            <person name="Rouze P."/>
            <person name="Verhelst B."/>
            <person name="Lin Y.-C."/>
            <person name="Bayer T."/>
            <person name="Collen J."/>
            <person name="Dattolo E."/>
            <person name="De Paoli E."/>
            <person name="Dittami S."/>
            <person name="Maumus F."/>
            <person name="Michel G."/>
            <person name="Kersting A."/>
            <person name="Lauritano C."/>
            <person name="Lohaus R."/>
            <person name="Toepel M."/>
            <person name="Tonon T."/>
            <person name="Vanneste K."/>
            <person name="Amirebrahimi M."/>
            <person name="Brakel J."/>
            <person name="Bostroem C."/>
            <person name="Chovatia M."/>
            <person name="Grimwood J."/>
            <person name="Jenkins J.W."/>
            <person name="Jueterbock A."/>
            <person name="Mraz A."/>
            <person name="Stam W.T."/>
            <person name="Tice H."/>
            <person name="Bornberg-Bauer E."/>
            <person name="Green P.J."/>
            <person name="Pearson G.A."/>
            <person name="Procaccini G."/>
            <person name="Duarte C.M."/>
            <person name="Schmutz J."/>
            <person name="Reusch T.B.H."/>
            <person name="Van de Peer Y."/>
        </authorList>
    </citation>
    <scope>NUCLEOTIDE SEQUENCE [LARGE SCALE GENOMIC DNA]</scope>
    <source>
        <strain evidence="4">cv. Finnish</strain>
    </source>
</reference>
<organism evidence="3 4">
    <name type="scientific">Zostera marina</name>
    <name type="common">Eelgrass</name>
    <dbReference type="NCBI Taxonomy" id="29655"/>
    <lineage>
        <taxon>Eukaryota</taxon>
        <taxon>Viridiplantae</taxon>
        <taxon>Streptophyta</taxon>
        <taxon>Embryophyta</taxon>
        <taxon>Tracheophyta</taxon>
        <taxon>Spermatophyta</taxon>
        <taxon>Magnoliopsida</taxon>
        <taxon>Liliopsida</taxon>
        <taxon>Zosteraceae</taxon>
        <taxon>Zostera</taxon>
    </lineage>
</organism>